<dbReference type="Gene3D" id="2.40.50.1010">
    <property type="match status" value="1"/>
</dbReference>
<gene>
    <name evidence="2" type="ORF">GA0061081_101381</name>
</gene>
<dbReference type="RefSeq" id="WP_091346557.1">
    <property type="nucleotide sequence ID" value="NZ_FMAQ01000001.1"/>
</dbReference>
<evidence type="ECO:0000313" key="3">
    <source>
        <dbReference type="Proteomes" id="UP000199670"/>
    </source>
</evidence>
<keyword evidence="3" id="KW-1185">Reference proteome</keyword>
<dbReference type="EMBL" id="FMAQ01000001">
    <property type="protein sequence ID" value="SCB81090.1"/>
    <property type="molecule type" value="Genomic_DNA"/>
</dbReference>
<dbReference type="Proteomes" id="UP000199670">
    <property type="component" value="Unassembled WGS sequence"/>
</dbReference>
<sequence>MIYELVPNELHDELKAFHHVLEKIISQHVDVCPFCKNTKFYSIRSQPTKTYRCKDCHKYFTVSTNTPFNRLAPFNWLEVIFTSRIKNISYPNIAKSLEISIEKVMRRERAIINYLQIHYPSLQKWYTHQKQTTLIPTLAEQYKTIKEKVTTLLNEQNPICIHCGSNETTKVGSRTCYRCKRCRHSFNTLSNTRLNRMPKPELWLQFIELLVSGANNVQIEKTLNFHNDTIRKWRYIWCNMMKDWHCEALAIWCRHK</sequence>
<proteinExistence type="predicted"/>
<dbReference type="AlphaFoldDB" id="A0A1C3ZFR6"/>
<dbReference type="STRING" id="1798182.GA0061081_101381"/>
<dbReference type="Pfam" id="PF12760">
    <property type="entry name" value="Zn_ribbon_IS1595"/>
    <property type="match status" value="1"/>
</dbReference>
<reference evidence="3" key="1">
    <citation type="submission" date="2016-08" db="EMBL/GenBank/DDBJ databases">
        <authorList>
            <person name="Varghese N."/>
            <person name="Submissions Spin"/>
        </authorList>
    </citation>
    <scope>NUCLEOTIDE SEQUENCE [LARGE SCALE GENOMIC DNA]</scope>
    <source>
        <strain evidence="3">R-53248</strain>
    </source>
</reference>
<organism evidence="2 3">
    <name type="scientific">Gilliamella bombicola</name>
    <dbReference type="NCBI Taxonomy" id="1798182"/>
    <lineage>
        <taxon>Bacteria</taxon>
        <taxon>Pseudomonadati</taxon>
        <taxon>Pseudomonadota</taxon>
        <taxon>Gammaproteobacteria</taxon>
        <taxon>Orbales</taxon>
        <taxon>Orbaceae</taxon>
        <taxon>Gilliamella</taxon>
    </lineage>
</organism>
<evidence type="ECO:0000259" key="1">
    <source>
        <dbReference type="Pfam" id="PF12760"/>
    </source>
</evidence>
<name>A0A1C3ZFR6_9GAMM</name>
<feature type="domain" description="Transposase zinc-ribbon" evidence="1">
    <location>
        <begin position="15"/>
        <end position="58"/>
    </location>
</feature>
<evidence type="ECO:0000313" key="2">
    <source>
        <dbReference type="EMBL" id="SCB81090.1"/>
    </source>
</evidence>
<accession>A0A1C3ZFR6</accession>
<dbReference type="OrthoDB" id="9802985at2"/>
<dbReference type="InterPro" id="IPR024442">
    <property type="entry name" value="Transposase_Zn_ribbon"/>
</dbReference>
<protein>
    <submittedName>
        <fullName evidence="2">Transposase zinc-ribbon domain-containing protein</fullName>
    </submittedName>
</protein>